<dbReference type="EMBL" id="JACHZG010000001">
    <property type="protein sequence ID" value="MBB3327918.1"/>
    <property type="molecule type" value="Genomic_DNA"/>
</dbReference>
<feature type="region of interest" description="Disordered" evidence="1">
    <location>
        <begin position="1"/>
        <end position="89"/>
    </location>
</feature>
<sequence>MSKVDAQRAMREAKYARDSASGPTRREAAATQGTSPAPAAAAPAVKPAKAPKAAPAAAAPQGELCGHKSMNGRACTREAGHPEKNHRYG</sequence>
<protein>
    <submittedName>
        <fullName evidence="2">Uncharacterized protein</fullName>
    </submittedName>
</protein>
<gene>
    <name evidence="2" type="ORF">FHX39_002862</name>
</gene>
<dbReference type="Proteomes" id="UP000565572">
    <property type="component" value="Unassembled WGS sequence"/>
</dbReference>
<feature type="compositionally biased region" description="Basic and acidic residues" evidence="1">
    <location>
        <begin position="1"/>
        <end position="17"/>
    </location>
</feature>
<reference evidence="2 3" key="1">
    <citation type="submission" date="2020-08" db="EMBL/GenBank/DDBJ databases">
        <title>Sequencing the genomes of 1000 actinobacteria strains.</title>
        <authorList>
            <person name="Klenk H.-P."/>
        </authorList>
    </citation>
    <scope>NUCLEOTIDE SEQUENCE [LARGE SCALE GENOMIC DNA]</scope>
    <source>
        <strain evidence="2 3">DSM 11053</strain>
    </source>
</reference>
<proteinExistence type="predicted"/>
<organism evidence="2 3">
    <name type="scientific">Microlunatus antarcticus</name>
    <dbReference type="NCBI Taxonomy" id="53388"/>
    <lineage>
        <taxon>Bacteria</taxon>
        <taxon>Bacillati</taxon>
        <taxon>Actinomycetota</taxon>
        <taxon>Actinomycetes</taxon>
        <taxon>Propionibacteriales</taxon>
        <taxon>Propionibacteriaceae</taxon>
        <taxon>Microlunatus</taxon>
    </lineage>
</organism>
<evidence type="ECO:0000313" key="3">
    <source>
        <dbReference type="Proteomes" id="UP000565572"/>
    </source>
</evidence>
<name>A0A7W5JX77_9ACTN</name>
<feature type="compositionally biased region" description="Low complexity" evidence="1">
    <location>
        <begin position="36"/>
        <end position="60"/>
    </location>
</feature>
<comment type="caution">
    <text evidence="2">The sequence shown here is derived from an EMBL/GenBank/DDBJ whole genome shotgun (WGS) entry which is preliminary data.</text>
</comment>
<keyword evidence="3" id="KW-1185">Reference proteome</keyword>
<evidence type="ECO:0000256" key="1">
    <source>
        <dbReference type="SAM" id="MobiDB-lite"/>
    </source>
</evidence>
<feature type="compositionally biased region" description="Basic and acidic residues" evidence="1">
    <location>
        <begin position="75"/>
        <end position="89"/>
    </location>
</feature>
<accession>A0A7W5JX77</accession>
<dbReference type="AlphaFoldDB" id="A0A7W5JX77"/>
<dbReference type="RefSeq" id="WP_183341723.1">
    <property type="nucleotide sequence ID" value="NZ_JACHZG010000001.1"/>
</dbReference>
<evidence type="ECO:0000313" key="2">
    <source>
        <dbReference type="EMBL" id="MBB3327918.1"/>
    </source>
</evidence>